<feature type="compositionally biased region" description="Pro residues" evidence="6">
    <location>
        <begin position="144"/>
        <end position="154"/>
    </location>
</feature>
<dbReference type="Pfam" id="PF04082">
    <property type="entry name" value="Fungal_trans"/>
    <property type="match status" value="1"/>
</dbReference>
<evidence type="ECO:0000256" key="6">
    <source>
        <dbReference type="SAM" id="MobiDB-lite"/>
    </source>
</evidence>
<evidence type="ECO:0000313" key="8">
    <source>
        <dbReference type="EMBL" id="KAL1594501.1"/>
    </source>
</evidence>
<evidence type="ECO:0000256" key="2">
    <source>
        <dbReference type="ARBA" id="ARBA00022833"/>
    </source>
</evidence>
<dbReference type="PANTHER" id="PTHR47660:SF3">
    <property type="entry name" value="FINGER DOMAIN PROTEIN, PUTATIVE (AFU_ORTHOLOGUE AFUA_4G03310)-RELATED"/>
    <property type="match status" value="1"/>
</dbReference>
<proteinExistence type="predicted"/>
<dbReference type="Proteomes" id="UP001521785">
    <property type="component" value="Unassembled WGS sequence"/>
</dbReference>
<dbReference type="InterPro" id="IPR007219">
    <property type="entry name" value="XnlR_reg_dom"/>
</dbReference>
<name>A0ABR3QQR2_9PLEO</name>
<gene>
    <name evidence="8" type="ORF">SLS60_010261</name>
</gene>
<feature type="region of interest" description="Disordered" evidence="6">
    <location>
        <begin position="139"/>
        <end position="162"/>
    </location>
</feature>
<sequence length="488" mass="54949">MTVRLTSMLLHSKIYGCHRNENVRRRQSLALYGCTLSQARLPEGKHVYSVLTRRSDVTTRGHSVRDAYVITDPFNNEQTRKGLRCDFSGAASEEPEPQPRVTPVPAFSIDTDTSYNAAVSSTTPHTADPTAVLSYPTTLFATPRPTPQSAPSNPPLSNQSDDNIHLLCTVDASRVRDRWLEGWVPRPDQHSKDLPHGTAVFIHSVLKAYPQSLCKGDLPPIIHGLQLVDGKLPSALANCVSIARMWQGQRIGGDDLVRDITTREMGRLFAGKEQYGQWELLAAFQAYIMYVTLLLDPAVEPVVPQDVMLNLQDFAHTIALTGLVYHSDHPSWLTWALAEAKRRALFVMYMLDDIVNFFSHVPCIMGDELAGLPAPCSEKLWRADEEGKWRRLYGKCFLYTLILSWRRFLFFILRLVKTSPKYYIPVYETDTDLGQDVHVAEWEGGGLKLNELWPRTGEKDGARVQKWAGEMDALGMTIFAVTTATQYR</sequence>
<evidence type="ECO:0000259" key="7">
    <source>
        <dbReference type="Pfam" id="PF04082"/>
    </source>
</evidence>
<evidence type="ECO:0000256" key="1">
    <source>
        <dbReference type="ARBA" id="ARBA00022723"/>
    </source>
</evidence>
<dbReference type="PANTHER" id="PTHR47660">
    <property type="entry name" value="TRANSCRIPTION FACTOR WITH C2H2 AND ZN(2)-CYS(6) DNA BINDING DOMAIN (EUROFUNG)-RELATED-RELATED"/>
    <property type="match status" value="1"/>
</dbReference>
<evidence type="ECO:0000256" key="4">
    <source>
        <dbReference type="ARBA" id="ARBA00023163"/>
    </source>
</evidence>
<keyword evidence="4" id="KW-0804">Transcription</keyword>
<dbReference type="EMBL" id="JAKJXO020000017">
    <property type="protein sequence ID" value="KAL1594501.1"/>
    <property type="molecule type" value="Genomic_DNA"/>
</dbReference>
<protein>
    <recommendedName>
        <fullName evidence="7">Xylanolytic transcriptional activator regulatory domain-containing protein</fullName>
    </recommendedName>
</protein>
<evidence type="ECO:0000313" key="9">
    <source>
        <dbReference type="Proteomes" id="UP001521785"/>
    </source>
</evidence>
<reference evidence="8 9" key="1">
    <citation type="submission" date="2024-02" db="EMBL/GenBank/DDBJ databases">
        <title>De novo assembly and annotation of 12 fungi associated with fruit tree decline syndrome in Ontario, Canada.</title>
        <authorList>
            <person name="Sulman M."/>
            <person name="Ellouze W."/>
            <person name="Ilyukhin E."/>
        </authorList>
    </citation>
    <scope>NUCLEOTIDE SEQUENCE [LARGE SCALE GENOMIC DNA]</scope>
    <source>
        <strain evidence="8 9">M42-189</strain>
    </source>
</reference>
<evidence type="ECO:0000256" key="3">
    <source>
        <dbReference type="ARBA" id="ARBA00023015"/>
    </source>
</evidence>
<keyword evidence="3" id="KW-0805">Transcription regulation</keyword>
<feature type="domain" description="Xylanolytic transcriptional activator regulatory" evidence="7">
    <location>
        <begin position="316"/>
        <end position="393"/>
    </location>
</feature>
<keyword evidence="5" id="KW-0539">Nucleus</keyword>
<evidence type="ECO:0000256" key="5">
    <source>
        <dbReference type="ARBA" id="ARBA00023242"/>
    </source>
</evidence>
<keyword evidence="2" id="KW-0862">Zinc</keyword>
<keyword evidence="1" id="KW-0479">Metal-binding</keyword>
<comment type="caution">
    <text evidence="8">The sequence shown here is derived from an EMBL/GenBank/DDBJ whole genome shotgun (WGS) entry which is preliminary data.</text>
</comment>
<organism evidence="8 9">
    <name type="scientific">Paraconiothyrium brasiliense</name>
    <dbReference type="NCBI Taxonomy" id="300254"/>
    <lineage>
        <taxon>Eukaryota</taxon>
        <taxon>Fungi</taxon>
        <taxon>Dikarya</taxon>
        <taxon>Ascomycota</taxon>
        <taxon>Pezizomycotina</taxon>
        <taxon>Dothideomycetes</taxon>
        <taxon>Pleosporomycetidae</taxon>
        <taxon>Pleosporales</taxon>
        <taxon>Massarineae</taxon>
        <taxon>Didymosphaeriaceae</taxon>
        <taxon>Paraconiothyrium</taxon>
    </lineage>
</organism>
<keyword evidence="9" id="KW-1185">Reference proteome</keyword>
<accession>A0ABR3QQR2</accession>